<accession>M1WRR8</accession>
<evidence type="ECO:0000313" key="1">
    <source>
        <dbReference type="EMBL" id="CCH67064.1"/>
    </source>
</evidence>
<proteinExistence type="predicted"/>
<dbReference type="Proteomes" id="UP000053051">
    <property type="component" value="Unassembled WGS sequence"/>
</dbReference>
<evidence type="ECO:0000313" key="2">
    <source>
        <dbReference type="Proteomes" id="UP000053051"/>
    </source>
</evidence>
<dbReference type="AlphaFoldDB" id="M1WRR8"/>
<reference evidence="2" key="2">
    <citation type="submission" date="2016-01" db="EMBL/GenBank/DDBJ databases">
        <title>Diatom-associated endosymboitic cyanobacterium lacks core nitrogen metabolism enzymes.</title>
        <authorList>
            <person name="Hilton J.A."/>
            <person name="Foster R.A."/>
            <person name="Tripp H.J."/>
            <person name="Carter B.J."/>
            <person name="Zehr J.P."/>
            <person name="Villareal T.A."/>
        </authorList>
    </citation>
    <scope>NUCLEOTIDE SEQUENCE [LARGE SCALE GENOMIC DNA]</scope>
    <source>
        <strain evidence="2">HH01</strain>
    </source>
</reference>
<sequence length="58" mass="6885">MPATHYHSPAIDCHSYPDILKVNTWVNDGMVMVISHHYYPHIEDDQFYRARILTSLRK</sequence>
<dbReference type="EMBL" id="CAIY01000033">
    <property type="protein sequence ID" value="CCH67064.1"/>
    <property type="molecule type" value="Genomic_DNA"/>
</dbReference>
<dbReference type="STRING" id="1165094.RINTHH_9090"/>
<keyword evidence="2" id="KW-1185">Reference proteome</keyword>
<reference evidence="1 2" key="1">
    <citation type="submission" date="2012-05" db="EMBL/GenBank/DDBJ databases">
        <authorList>
            <person name="Hilton J."/>
        </authorList>
    </citation>
    <scope>NUCLEOTIDE SEQUENCE [LARGE SCALE GENOMIC DNA]</scope>
    <source>
        <strain evidence="1 2">HH01</strain>
    </source>
</reference>
<protein>
    <submittedName>
        <fullName evidence="1">Uncharacterized protein</fullName>
    </submittedName>
</protein>
<gene>
    <name evidence="1" type="ORF">RINTHH_9090</name>
</gene>
<dbReference type="RefSeq" id="WP_008233199.1">
    <property type="nucleotide sequence ID" value="NZ_CAIY01000033.1"/>
</dbReference>
<organism evidence="1 2">
    <name type="scientific">Richelia intracellularis HH01</name>
    <dbReference type="NCBI Taxonomy" id="1165094"/>
    <lineage>
        <taxon>Bacteria</taxon>
        <taxon>Bacillati</taxon>
        <taxon>Cyanobacteriota</taxon>
        <taxon>Cyanophyceae</taxon>
        <taxon>Nostocales</taxon>
        <taxon>Nostocaceae</taxon>
        <taxon>Richelia</taxon>
    </lineage>
</organism>
<name>M1WRR8_9NOST</name>
<comment type="caution">
    <text evidence="1">The sequence shown here is derived from an EMBL/GenBank/DDBJ whole genome shotgun (WGS) entry which is preliminary data.</text>
</comment>